<sequence>MLFDGAVAATVAEAAQPDSQPTPDASAKSAEQANSASNDHHAQAPASSDVAATPAAVPGTTVVFVDSRVKDSASLLAGVAPGAQVVELDATKDGLQQIADYLGSHQGVSSVQIIAHGNSGDLWLGNSYVSADNIAQRSALLAEIGNDMNVGGDILIYACNTAEGDTGLSFVDSLATLTGRDVAASTNRTGAGGDWDLEIATGSIESVSALSRQSMDAYQWGLATFTVTSTSNTGAGSLRDALTNAQNGDIVTFSTGMTVALQSQLVVSKNITIDGDLNNDGVADVTLDGQNRTSVIRVNSGVTATLDGVIITRGVASTAGASSGATIAASDALGGGINNAGNLTLRNVTVTANSAAGGGGGGGVNSPNVGGGGGGGGIGGQNGAAGGSAGTYTSTAPSANTGGNGASFSTAYLAGQGGNSSGGGAGGTATSGGRTIGGGGGGSGFDANGGRGGSAVGGIYNASTGTLAIIGTSTISNNIGAGGGGGGGGTIGGNGGRGIGAIWNKGTVNITSSNNSAMTGNVGGSGSGGQATSGGTNGSSPTAVTNIFNDGGTLNATYTSDTTAPTGTSIVIANSSLSSGGTSAVTFTFSEPVFGLEISEITVPNGTLSNLVTTNNITWTATLTASSNTSANSNAISLPLSAVQDSAGNIGTGTVTSNNYAVSDTVPPTVTVVVADTALAAGETSLVTFTFSEAVTGFDNTDISVANGTLTAVSSSDGGKTWTATLTPTANLTSTTNQISLNRAGVQDLSGNAGSGTATSNNYAIDTSRPTATIVLADNSLSIGETSQVTITFSEAVSGFTNADLTVVNGTLSAVTTSNNIVWTATFTPTNNITDSTNVITLDNTGVTDAAGNTGSGTTTSNNYAIDTQRPTASILVADASLTAGETSLVTITFSEAVSGFTNADLTVPNGTLSTVTSSDGGITWTATYTPNNNVNDTTNVITLSNAGVTDLAGNAGSGTSNSGNFTIDTVRPSATVVVADSALSAGETSLVTITFSEAVTGFTNADLTVANGTLSAVSSSDGGVTWTATLTPTANVTDTTNLITLDASGVANASGNAGTGTISSNNYAIDTQRPTASIVVADNALAIGETSLVTITFSEAVTGFTNADLTISNGTLSTVSSSDGGVTWTATLTPTAGITSNSNSVTLNNAGVADQAGNAGSGLSTSNNYAIDTVRPTASITMSDNALTAGETSLVTITFSEAVSGFTNADLSVPNGTLSTVSSSDGGVTWTATYTPNANVADTTNVITLNNTGVNDLAGNIGSGTTDSGNFTIATQQPTATVVVADSALSVGETSLVTITFSEAVLGFNNADLTVENGTLSAVSSSDGGITWTATFTPTANVTDASNLITLDNTGFTNGSGVTGSGITSSNNYAIDTQRPTATIVVADNTLAVGETSLVTITFSEAVSGFTNADLNIANGTLSAVSSSDGGITWTATLTPTAGITNSSNLVTLNNAGVTDQAGNAGTGLTFSNSYAIDSARPTASIVVADNALSIGETSLVTITFSEAVSGFDNSDLSIANGTLSTVSSSDGGITWTATFTPTINVADSTNLITLNNTGVADLAGNIGSGVTNSNNYSIDTIQPTATIVVADSALSVGETSLVTITFSEAVSGFTNADLNIANGTLSAVSSSDGGITWTATLTPTSGISSASNSVTLNNGGVTDLAGNVGSGLTLSNNYTIDQTRPTASIVIADNALSAGETSLVTITFSEAVSGFDNSDLNVPNGTLSTVSSNDGGITWTATFTPNANVNASTGQISLNSAGVTDLAGNAGSGIISSASFTVDTTRPSATILVADNALSAGETSLVTFTFSQAVSGFSNADLSVANGTLSAVSSSDGGITWTATFTPNANVTDASNLITLDNTGVTNASGNTGSGTTASNNYTIDTQRPTATITVANPNLAIGQTSLVTFAFSERVTNFDLSDISVGNGSLSGLSSGDGGLTWTATLTPDANITAANNFIVLDSGRVNDLAGNAGTTVALSSNYSIDNQRPTANISIANPNLATGQTSLVTFAFSEPVNNFTLADVSVANGTLSNLASSDGGATWTATLTPTANVTDPSNFIVLDSSTVTDRAGNAGTGIALSPNYAITTTSLTGDPQFRIDAPAPLVNPPNLPLQPALFGPPTGNLGSPLSFSPLFEQRTTGGDLPPVGNIFITNRALAPSFIAQVFDSSSVGGPGSGFTGFNSGEGSVFGSSTLSTLFSRESATDSSTAGAFNSAGSNGLRDSSQSIQAGFGALTLGQQLQQITDNEQEKLRALAWALGEVGVSEAQA</sequence>
<dbReference type="KEGG" id="psav:PSA3335_09300"/>
<evidence type="ECO:0000313" key="6">
    <source>
        <dbReference type="Proteomes" id="UP000005729"/>
    </source>
</evidence>
<dbReference type="Proteomes" id="UP000005729">
    <property type="component" value="Chromosome"/>
</dbReference>
<feature type="region of interest" description="Disordered" evidence="2">
    <location>
        <begin position="1"/>
        <end position="52"/>
    </location>
</feature>
<feature type="domain" description="Bacterial Ig-like" evidence="4">
    <location>
        <begin position="1377"/>
        <end position="1478"/>
    </location>
</feature>
<keyword evidence="1" id="KW-0732">Signal</keyword>
<feature type="domain" description="Bacterial Ig-like" evidence="4">
    <location>
        <begin position="1276"/>
        <end position="1376"/>
    </location>
</feature>
<gene>
    <name evidence="5" type="ORF">PSA3335_09300</name>
</gene>
<organism evidence="5 6">
    <name type="scientific">Pseudomonas savastanoi pv. savastanoi NCPPB 3335</name>
    <dbReference type="NCBI Taxonomy" id="693985"/>
    <lineage>
        <taxon>Bacteria</taxon>
        <taxon>Pseudomonadati</taxon>
        <taxon>Pseudomonadota</taxon>
        <taxon>Gammaproteobacteria</taxon>
        <taxon>Pseudomonadales</taxon>
        <taxon>Pseudomonadaceae</taxon>
        <taxon>Pseudomonas</taxon>
    </lineage>
</organism>
<evidence type="ECO:0000256" key="1">
    <source>
        <dbReference type="ARBA" id="ARBA00022729"/>
    </source>
</evidence>
<dbReference type="InterPro" id="IPR018391">
    <property type="entry name" value="PQQ_b-propeller_rpt"/>
</dbReference>
<feature type="compositionally biased region" description="Polar residues" evidence="2">
    <location>
        <begin position="17"/>
        <end position="37"/>
    </location>
</feature>
<dbReference type="InterPro" id="IPR036278">
    <property type="entry name" value="Sialidase_sf"/>
</dbReference>
<feature type="domain" description="DUF4347" evidence="3">
    <location>
        <begin position="62"/>
        <end position="219"/>
    </location>
</feature>
<dbReference type="SMART" id="SM00564">
    <property type="entry name" value="PQQ"/>
    <property type="match status" value="11"/>
</dbReference>
<feature type="region of interest" description="Disordered" evidence="2">
    <location>
        <begin position="517"/>
        <end position="544"/>
    </location>
</feature>
<feature type="domain" description="Bacterial Ig-like" evidence="4">
    <location>
        <begin position="664"/>
        <end position="765"/>
    </location>
</feature>
<feature type="domain" description="Bacterial Ig-like" evidence="4">
    <location>
        <begin position="1581"/>
        <end position="1682"/>
    </location>
</feature>
<evidence type="ECO:0000256" key="2">
    <source>
        <dbReference type="SAM" id="MobiDB-lite"/>
    </source>
</evidence>
<feature type="domain" description="Bacterial Ig-like" evidence="4">
    <location>
        <begin position="1683"/>
        <end position="1784"/>
    </location>
</feature>
<feature type="domain" description="Bacterial Ig-like" evidence="4">
    <location>
        <begin position="1071"/>
        <end position="1172"/>
    </location>
</feature>
<feature type="domain" description="Bacterial Ig-like" evidence="4">
    <location>
        <begin position="1887"/>
        <end position="1988"/>
    </location>
</feature>
<feature type="domain" description="Bacterial Ig-like" evidence="4">
    <location>
        <begin position="1479"/>
        <end position="1580"/>
    </location>
</feature>
<name>A0ABC8BL10_PSESS</name>
<feature type="domain" description="Bacterial Ig-like" evidence="4">
    <location>
        <begin position="1173"/>
        <end position="1274"/>
    </location>
</feature>
<dbReference type="RefSeq" id="WP_082301407.1">
    <property type="nucleotide sequence ID" value="NZ_CP008742.1"/>
</dbReference>
<feature type="compositionally biased region" description="Low complexity" evidence="2">
    <location>
        <begin position="1"/>
        <end position="15"/>
    </location>
</feature>
<evidence type="ECO:0000259" key="4">
    <source>
        <dbReference type="Pfam" id="PF19078"/>
    </source>
</evidence>
<dbReference type="InterPro" id="IPR014755">
    <property type="entry name" value="Cu-Rt/internalin_Ig-like"/>
</dbReference>
<feature type="domain" description="Bacterial Ig-like" evidence="4">
    <location>
        <begin position="766"/>
        <end position="866"/>
    </location>
</feature>
<dbReference type="Gene3D" id="2.60.40.1220">
    <property type="match status" value="2"/>
</dbReference>
<dbReference type="GO" id="GO:0016787">
    <property type="term" value="F:hydrolase activity"/>
    <property type="evidence" value="ECO:0007669"/>
    <property type="project" value="UniProtKB-KW"/>
</dbReference>
<keyword evidence="5" id="KW-0378">Hydrolase</keyword>
<dbReference type="PANTHER" id="PTHR34677">
    <property type="match status" value="1"/>
</dbReference>
<dbReference type="Pfam" id="PF19078">
    <property type="entry name" value="Big_12"/>
    <property type="match status" value="15"/>
</dbReference>
<feature type="domain" description="Bacterial Ig-like" evidence="4">
    <location>
        <begin position="1989"/>
        <end position="2090"/>
    </location>
</feature>
<feature type="domain" description="Bacterial Ig-like" evidence="4">
    <location>
        <begin position="969"/>
        <end position="1070"/>
    </location>
</feature>
<dbReference type="InterPro" id="IPR025592">
    <property type="entry name" value="DUF4347"/>
</dbReference>
<proteinExistence type="predicted"/>
<feature type="domain" description="Bacterial Ig-like" evidence="4">
    <location>
        <begin position="1785"/>
        <end position="1886"/>
    </location>
</feature>
<reference evidence="5 6" key="1">
    <citation type="journal article" date="2010" name="Environ. Microbiol.">
        <title>Annotation and overview of the Pseudomonas savastanoi pv. savastanoi NCPPB 3335 draft genome reveals the virulence gene complement of a tumour-inducing pathogen of woody hosts.</title>
        <authorList>
            <person name="Rodriguez-Palenzuela P."/>
            <person name="Matas I.M."/>
            <person name="Murillo J."/>
            <person name="Lopez-Solanilla E."/>
            <person name="Bardaji L."/>
            <person name="Perez-Martinez I."/>
            <person name="Rodriguez-Moskera M.E."/>
            <person name="Penyalver R."/>
            <person name="Lopez M.M."/>
            <person name="Quesada J.M."/>
            <person name="Biehl B.S."/>
            <person name="Perna N.T."/>
            <person name="Glasner J.D."/>
            <person name="Cabot E.L."/>
            <person name="Neeno-Eckwall E."/>
            <person name="Ramos C."/>
        </authorList>
    </citation>
    <scope>NUCLEOTIDE SEQUENCE [LARGE SCALE GENOMIC DNA]</scope>
    <source>
        <strain evidence="5 6">NCPPB 3335</strain>
    </source>
</reference>
<feature type="domain" description="Bacterial Ig-like" evidence="4">
    <location>
        <begin position="561"/>
        <end position="662"/>
    </location>
</feature>
<dbReference type="SUPFAM" id="SSF50939">
    <property type="entry name" value="Sialidases"/>
    <property type="match status" value="1"/>
</dbReference>
<dbReference type="EMBL" id="CP008742">
    <property type="protein sequence ID" value="ARD14559.1"/>
    <property type="molecule type" value="Genomic_DNA"/>
</dbReference>
<evidence type="ECO:0000313" key="5">
    <source>
        <dbReference type="EMBL" id="ARD14559.1"/>
    </source>
</evidence>
<protein>
    <submittedName>
        <fullName evidence="5">Glycosyl hydrolase</fullName>
    </submittedName>
</protein>
<dbReference type="Pfam" id="PF14252">
    <property type="entry name" value="DUF4347"/>
    <property type="match status" value="1"/>
</dbReference>
<dbReference type="PANTHER" id="PTHR34677:SF3">
    <property type="entry name" value="BACTERIAL IG-LIKE DOMAIN-CONTAINING PROTEIN"/>
    <property type="match status" value="1"/>
</dbReference>
<accession>A0ABC8BL10</accession>
<dbReference type="InterPro" id="IPR044048">
    <property type="entry name" value="Big_12"/>
</dbReference>
<feature type="domain" description="Bacterial Ig-like" evidence="4">
    <location>
        <begin position="867"/>
        <end position="968"/>
    </location>
</feature>
<evidence type="ECO:0000259" key="3">
    <source>
        <dbReference type="Pfam" id="PF14252"/>
    </source>
</evidence>
<feature type="compositionally biased region" description="Gly residues" evidence="2">
    <location>
        <begin position="521"/>
        <end position="537"/>
    </location>
</feature>